<protein>
    <submittedName>
        <fullName evidence="4">Uncharacterized protein</fullName>
    </submittedName>
</protein>
<dbReference type="RefSeq" id="WP_095107088.1">
    <property type="nucleotide sequence ID" value="NZ_BKAR01000022.1"/>
</dbReference>
<dbReference type="PANTHER" id="PTHR43046:SF2">
    <property type="entry name" value="8-OXO-DGTP DIPHOSPHATASE-RELATED"/>
    <property type="match status" value="1"/>
</dbReference>
<comment type="similarity">
    <text evidence="3">Belongs to the Nudix hydrolase family.</text>
</comment>
<evidence type="ECO:0000256" key="3">
    <source>
        <dbReference type="RuleBase" id="RU003476"/>
    </source>
</evidence>
<dbReference type="PANTHER" id="PTHR43046">
    <property type="entry name" value="GDP-MANNOSE MANNOSYL HYDROLASE"/>
    <property type="match status" value="1"/>
</dbReference>
<dbReference type="SUPFAM" id="SSF55811">
    <property type="entry name" value="Nudix"/>
    <property type="match status" value="1"/>
</dbReference>
<evidence type="ECO:0000256" key="2">
    <source>
        <dbReference type="ARBA" id="ARBA00022801"/>
    </source>
</evidence>
<accession>A0A239UIR6</accession>
<gene>
    <name evidence="4" type="ORF">SPI02_17570</name>
</gene>
<dbReference type="Pfam" id="PF00293">
    <property type="entry name" value="NUDIX"/>
    <property type="match status" value="1"/>
</dbReference>
<keyword evidence="5" id="KW-1185">Reference proteome</keyword>
<reference evidence="4 5" key="1">
    <citation type="submission" date="2019-07" db="EMBL/GenBank/DDBJ databases">
        <title>Whole genome shotgun sequence of Staphylococcus piscifermentans NBRC 109625.</title>
        <authorList>
            <person name="Hosoyama A."/>
            <person name="Uohara A."/>
            <person name="Ohji S."/>
            <person name="Ichikawa N."/>
        </authorList>
    </citation>
    <scope>NUCLEOTIDE SEQUENCE [LARGE SCALE GENOMIC DNA]</scope>
    <source>
        <strain evidence="4 5">NBRC 109625</strain>
    </source>
</reference>
<dbReference type="GO" id="GO:0016787">
    <property type="term" value="F:hydrolase activity"/>
    <property type="evidence" value="ECO:0007669"/>
    <property type="project" value="UniProtKB-KW"/>
</dbReference>
<dbReference type="Proteomes" id="UP000321736">
    <property type="component" value="Unassembled WGS sequence"/>
</dbReference>
<dbReference type="OrthoDB" id="9787476at2"/>
<evidence type="ECO:0000256" key="1">
    <source>
        <dbReference type="ARBA" id="ARBA00001946"/>
    </source>
</evidence>
<organism evidence="4 5">
    <name type="scientific">Staphylococcus piscifermentans</name>
    <dbReference type="NCBI Taxonomy" id="70258"/>
    <lineage>
        <taxon>Bacteria</taxon>
        <taxon>Bacillati</taxon>
        <taxon>Bacillota</taxon>
        <taxon>Bacilli</taxon>
        <taxon>Bacillales</taxon>
        <taxon>Staphylococcaceae</taxon>
        <taxon>Staphylococcus</taxon>
    </lineage>
</organism>
<keyword evidence="2 3" id="KW-0378">Hydrolase</keyword>
<comment type="caution">
    <text evidence="4">The sequence shown here is derived from an EMBL/GenBank/DDBJ whole genome shotgun (WGS) entry which is preliminary data.</text>
</comment>
<name>A0A239UIR6_9STAP</name>
<proteinExistence type="inferred from homology"/>
<dbReference type="PRINTS" id="PR00502">
    <property type="entry name" value="NUDIXFAMILY"/>
</dbReference>
<dbReference type="AlphaFoldDB" id="A0A239UIR6"/>
<dbReference type="Gene3D" id="3.90.79.10">
    <property type="entry name" value="Nucleoside Triphosphate Pyrophosphohydrolase"/>
    <property type="match status" value="1"/>
</dbReference>
<evidence type="ECO:0000313" key="4">
    <source>
        <dbReference type="EMBL" id="GEP85172.1"/>
    </source>
</evidence>
<dbReference type="CDD" id="cd02883">
    <property type="entry name" value="NUDIX_Hydrolase"/>
    <property type="match status" value="1"/>
</dbReference>
<evidence type="ECO:0000313" key="5">
    <source>
        <dbReference type="Proteomes" id="UP000321736"/>
    </source>
</evidence>
<dbReference type="PROSITE" id="PS00893">
    <property type="entry name" value="NUDIX_BOX"/>
    <property type="match status" value="1"/>
</dbReference>
<comment type="cofactor">
    <cofactor evidence="1">
        <name>Mg(2+)</name>
        <dbReference type="ChEBI" id="CHEBI:18420"/>
    </cofactor>
</comment>
<dbReference type="InterPro" id="IPR020084">
    <property type="entry name" value="NUDIX_hydrolase_CS"/>
</dbReference>
<dbReference type="InterPro" id="IPR000086">
    <property type="entry name" value="NUDIX_hydrolase_dom"/>
</dbReference>
<dbReference type="InterPro" id="IPR020476">
    <property type="entry name" value="Nudix_hydrolase"/>
</dbReference>
<dbReference type="EMBL" id="BKAR01000022">
    <property type="protein sequence ID" value="GEP85172.1"/>
    <property type="molecule type" value="Genomic_DNA"/>
</dbReference>
<dbReference type="InterPro" id="IPR015797">
    <property type="entry name" value="NUDIX_hydrolase-like_dom_sf"/>
</dbReference>
<sequence length="134" mass="15202">MPPKHIVSASCVVLNDEDKILLIKSPLRGWEIPGGQIENGETIREGVIREVKEESGVDVELTEFCGVFQNTEHSIINNLFKGKYISGQLTISDESLEVGFFTYAEVMEKVTWGNFTERIRLCFSEEKKPFLISF</sequence>
<dbReference type="PROSITE" id="PS51462">
    <property type="entry name" value="NUDIX"/>
    <property type="match status" value="1"/>
</dbReference>